<gene>
    <name evidence="2" type="ORF">PSDVSF_34660</name>
</gene>
<keyword evidence="3" id="KW-1185">Reference proteome</keyword>
<keyword evidence="1" id="KW-0812">Transmembrane</keyword>
<protein>
    <submittedName>
        <fullName evidence="2">Uncharacterized protein</fullName>
    </submittedName>
</protein>
<feature type="transmembrane region" description="Helical" evidence="1">
    <location>
        <begin position="159"/>
        <end position="183"/>
    </location>
</feature>
<dbReference type="Proteomes" id="UP001053296">
    <property type="component" value="Chromosome"/>
</dbReference>
<organism evidence="2 3">
    <name type="scientific">Pseudodesulfovibrio sediminis</name>
    <dbReference type="NCBI Taxonomy" id="2810563"/>
    <lineage>
        <taxon>Bacteria</taxon>
        <taxon>Pseudomonadati</taxon>
        <taxon>Thermodesulfobacteriota</taxon>
        <taxon>Desulfovibrionia</taxon>
        <taxon>Desulfovibrionales</taxon>
        <taxon>Desulfovibrionaceae</taxon>
    </lineage>
</organism>
<proteinExistence type="predicted"/>
<feature type="transmembrane region" description="Helical" evidence="1">
    <location>
        <begin position="97"/>
        <end position="116"/>
    </location>
</feature>
<keyword evidence="1" id="KW-1133">Transmembrane helix</keyword>
<keyword evidence="1" id="KW-0472">Membrane</keyword>
<evidence type="ECO:0000313" key="2">
    <source>
        <dbReference type="EMBL" id="BCS90224.1"/>
    </source>
</evidence>
<evidence type="ECO:0000313" key="3">
    <source>
        <dbReference type="Proteomes" id="UP001053296"/>
    </source>
</evidence>
<evidence type="ECO:0000256" key="1">
    <source>
        <dbReference type="SAM" id="Phobius"/>
    </source>
</evidence>
<feature type="transmembrane region" description="Helical" evidence="1">
    <location>
        <begin position="73"/>
        <end position="91"/>
    </location>
</feature>
<accession>A0ABN6EYI5</accession>
<name>A0ABN6EYI5_9BACT</name>
<dbReference type="EMBL" id="AP024485">
    <property type="protein sequence ID" value="BCS90224.1"/>
    <property type="molecule type" value="Genomic_DNA"/>
</dbReference>
<reference evidence="2" key="1">
    <citation type="journal article" date="2022" name="Arch. Microbiol.">
        <title>Pseudodesulfovibrio sediminis sp. nov., a mesophilic and neutrophilic sulfate-reducing bacterium isolated from sediment of a brackish lake.</title>
        <authorList>
            <person name="Takahashi A."/>
            <person name="Kojima H."/>
            <person name="Watanabe M."/>
            <person name="Fukui M."/>
        </authorList>
    </citation>
    <scope>NUCLEOTIDE SEQUENCE</scope>
    <source>
        <strain evidence="2">SF6</strain>
    </source>
</reference>
<feature type="transmembrane region" description="Helical" evidence="1">
    <location>
        <begin position="43"/>
        <end position="64"/>
    </location>
</feature>
<sequence>MWQLYRTYRLPGVGWWILGALGVASASLFAAIGVYVGVWARAVVSHILLIGGVGALWLGARLFFGEGVDKRHYVLYGLLLIGSTCSFYWLWAVNPMYQARLALDSILLLIISLAISQSYFASMIKHRAVVITGVLYSLFALANGFRCVNIILFPKMDSYFLSGIGAIVLTFIMAPVLVVALASKVLIIREKVRLSAEDEQ</sequence>
<feature type="transmembrane region" description="Helical" evidence="1">
    <location>
        <begin position="12"/>
        <end position="37"/>
    </location>
</feature>
<feature type="transmembrane region" description="Helical" evidence="1">
    <location>
        <begin position="128"/>
        <end position="153"/>
    </location>
</feature>